<keyword evidence="3" id="KW-0378">Hydrolase</keyword>
<proteinExistence type="inferred from homology"/>
<dbReference type="AlphaFoldDB" id="A0A1I5YPS9"/>
<dbReference type="SUPFAM" id="SSF89550">
    <property type="entry name" value="PHP domain-like"/>
    <property type="match status" value="1"/>
</dbReference>
<evidence type="ECO:0000313" key="5">
    <source>
        <dbReference type="EMBL" id="SFQ46203.1"/>
    </source>
</evidence>
<dbReference type="PANTHER" id="PTHR39181">
    <property type="entry name" value="TYROSINE-PROTEIN PHOSPHATASE YWQE"/>
    <property type="match status" value="1"/>
</dbReference>
<protein>
    <recommendedName>
        <fullName evidence="2">protein-tyrosine-phosphatase</fullName>
        <ecNumber evidence="2">3.1.3.48</ecNumber>
    </recommendedName>
</protein>
<dbReference type="GO" id="GO:0004725">
    <property type="term" value="F:protein tyrosine phosphatase activity"/>
    <property type="evidence" value="ECO:0007669"/>
    <property type="project" value="UniProtKB-EC"/>
</dbReference>
<dbReference type="Pfam" id="PF19567">
    <property type="entry name" value="CpsB_CapC"/>
    <property type="match status" value="1"/>
</dbReference>
<keyword evidence="6" id="KW-1185">Reference proteome</keyword>
<dbReference type="GO" id="GO:0030145">
    <property type="term" value="F:manganese ion binding"/>
    <property type="evidence" value="ECO:0007669"/>
    <property type="project" value="InterPro"/>
</dbReference>
<organism evidence="5 6">
    <name type="scientific">Pseudarcicella hirudinis</name>
    <dbReference type="NCBI Taxonomy" id="1079859"/>
    <lineage>
        <taxon>Bacteria</taxon>
        <taxon>Pseudomonadati</taxon>
        <taxon>Bacteroidota</taxon>
        <taxon>Cytophagia</taxon>
        <taxon>Cytophagales</taxon>
        <taxon>Flectobacillaceae</taxon>
        <taxon>Pseudarcicella</taxon>
    </lineage>
</organism>
<reference evidence="5 6" key="1">
    <citation type="submission" date="2016-10" db="EMBL/GenBank/DDBJ databases">
        <authorList>
            <person name="de Groot N.N."/>
        </authorList>
    </citation>
    <scope>NUCLEOTIDE SEQUENCE [LARGE SCALE GENOMIC DNA]</scope>
    <source>
        <strain evidence="6">E92,LMG 26720,CCM 7988</strain>
    </source>
</reference>
<evidence type="ECO:0000256" key="4">
    <source>
        <dbReference type="ARBA" id="ARBA00051722"/>
    </source>
</evidence>
<dbReference type="PANTHER" id="PTHR39181:SF1">
    <property type="entry name" value="TYROSINE-PROTEIN PHOSPHATASE YWQE"/>
    <property type="match status" value="1"/>
</dbReference>
<dbReference type="Proteomes" id="UP000199306">
    <property type="component" value="Unassembled WGS sequence"/>
</dbReference>
<gene>
    <name evidence="5" type="ORF">SAMN04515674_12065</name>
</gene>
<name>A0A1I5YPS9_9BACT</name>
<comment type="similarity">
    <text evidence="1">Belongs to the metallo-dependent hydrolases superfamily. CpsB/CapC family.</text>
</comment>
<evidence type="ECO:0000256" key="3">
    <source>
        <dbReference type="ARBA" id="ARBA00022801"/>
    </source>
</evidence>
<sequence>MFSFLKKITGNSDLSNDFSFIGTDIHSHLIPGIDDGCVDMESSIQCIERFIALGYKKIITTPHIMADVYPNTPEIIKEGLANLQNELNNRGISIEIEAAAEYKIDDLFVDLLEKDNLLTFGDKHILVEVSFVAAPVNMDAVLFSLLTKGYKPILAHPERYNYWAGQMAVFEKIRSMGCYLQLNLMSLSNHYGPRARKTALELLDKGYIDFFGTDVHRPADLKLLEAVLHSNDLFHKISNVQSLNKNL</sequence>
<evidence type="ECO:0000313" key="6">
    <source>
        <dbReference type="Proteomes" id="UP000199306"/>
    </source>
</evidence>
<dbReference type="InterPro" id="IPR016667">
    <property type="entry name" value="Caps_polysacc_synth_CpsB/CapC"/>
</dbReference>
<dbReference type="InterPro" id="IPR016195">
    <property type="entry name" value="Pol/histidinol_Pase-like"/>
</dbReference>
<dbReference type="STRING" id="1079859.SAMN04515674_12065"/>
<dbReference type="EMBL" id="FOXH01000020">
    <property type="protein sequence ID" value="SFQ46203.1"/>
    <property type="molecule type" value="Genomic_DNA"/>
</dbReference>
<evidence type="ECO:0000256" key="2">
    <source>
        <dbReference type="ARBA" id="ARBA00013064"/>
    </source>
</evidence>
<dbReference type="Gene3D" id="3.20.20.140">
    <property type="entry name" value="Metal-dependent hydrolases"/>
    <property type="match status" value="1"/>
</dbReference>
<evidence type="ECO:0000256" key="1">
    <source>
        <dbReference type="ARBA" id="ARBA00005750"/>
    </source>
</evidence>
<dbReference type="RefSeq" id="WP_229633023.1">
    <property type="nucleotide sequence ID" value="NZ_FOXH01000020.1"/>
</dbReference>
<comment type="catalytic activity">
    <reaction evidence="4">
        <text>O-phospho-L-tyrosyl-[protein] + H2O = L-tyrosyl-[protein] + phosphate</text>
        <dbReference type="Rhea" id="RHEA:10684"/>
        <dbReference type="Rhea" id="RHEA-COMP:10136"/>
        <dbReference type="Rhea" id="RHEA-COMP:20101"/>
        <dbReference type="ChEBI" id="CHEBI:15377"/>
        <dbReference type="ChEBI" id="CHEBI:43474"/>
        <dbReference type="ChEBI" id="CHEBI:46858"/>
        <dbReference type="ChEBI" id="CHEBI:61978"/>
        <dbReference type="EC" id="3.1.3.48"/>
    </reaction>
</comment>
<dbReference type="EC" id="3.1.3.48" evidence="2"/>
<accession>A0A1I5YPS9</accession>